<dbReference type="SUPFAM" id="SSF48452">
    <property type="entry name" value="TPR-like"/>
    <property type="match status" value="1"/>
</dbReference>
<dbReference type="SMART" id="SM00028">
    <property type="entry name" value="TPR"/>
    <property type="match status" value="4"/>
</dbReference>
<dbReference type="Pfam" id="PF13432">
    <property type="entry name" value="TPR_16"/>
    <property type="match status" value="1"/>
</dbReference>
<dbReference type="PROSITE" id="PS50005">
    <property type="entry name" value="TPR"/>
    <property type="match status" value="1"/>
</dbReference>
<organism evidence="4 5">
    <name type="scientific">Candidatus Thiodictyon syntrophicum</name>
    <dbReference type="NCBI Taxonomy" id="1166950"/>
    <lineage>
        <taxon>Bacteria</taxon>
        <taxon>Pseudomonadati</taxon>
        <taxon>Pseudomonadota</taxon>
        <taxon>Gammaproteobacteria</taxon>
        <taxon>Chromatiales</taxon>
        <taxon>Chromatiaceae</taxon>
        <taxon>Thiodictyon</taxon>
    </lineage>
</organism>
<evidence type="ECO:0000256" key="3">
    <source>
        <dbReference type="PROSITE-ProRule" id="PRU00339"/>
    </source>
</evidence>
<dbReference type="InterPro" id="IPR050498">
    <property type="entry name" value="Ycf3"/>
</dbReference>
<dbReference type="Gene3D" id="1.25.40.10">
    <property type="entry name" value="Tetratricopeptide repeat domain"/>
    <property type="match status" value="2"/>
</dbReference>
<feature type="repeat" description="TPR" evidence="3">
    <location>
        <begin position="139"/>
        <end position="172"/>
    </location>
</feature>
<proteinExistence type="predicted"/>
<dbReference type="OrthoDB" id="9814129at2"/>
<dbReference type="PANTHER" id="PTHR44858:SF1">
    <property type="entry name" value="UDP-N-ACETYLGLUCOSAMINE--PEPTIDE N-ACETYLGLUCOSAMINYLTRANSFERASE SPINDLY-RELATED"/>
    <property type="match status" value="1"/>
</dbReference>
<reference evidence="4 5" key="1">
    <citation type="submission" date="2017-03" db="EMBL/GenBank/DDBJ databases">
        <title>Complete genome sequence of Candidatus 'Thiodictyon syntrophicum' sp. nov. strain Cad16T, a photolithoautotroph purple sulfur bacterium isolated from an alpine meromictic lake.</title>
        <authorList>
            <person name="Luedin S.M."/>
            <person name="Pothier J.F."/>
            <person name="Danza F."/>
            <person name="Storelli N."/>
            <person name="Wittwer M."/>
            <person name="Tonolla M."/>
        </authorList>
    </citation>
    <scope>NUCLEOTIDE SEQUENCE [LARGE SCALE GENOMIC DNA]</scope>
    <source>
        <strain evidence="4 5">Cad16T</strain>
    </source>
</reference>
<keyword evidence="1" id="KW-0677">Repeat</keyword>
<dbReference type="EMBL" id="CP020370">
    <property type="protein sequence ID" value="AUB79812.1"/>
    <property type="molecule type" value="Genomic_DNA"/>
</dbReference>
<evidence type="ECO:0000256" key="2">
    <source>
        <dbReference type="ARBA" id="ARBA00022803"/>
    </source>
</evidence>
<dbReference type="Proteomes" id="UP000232638">
    <property type="component" value="Chromosome"/>
</dbReference>
<dbReference type="AlphaFoldDB" id="A0A2K8U2K3"/>
<keyword evidence="2 3" id="KW-0802">TPR repeat</keyword>
<protein>
    <submittedName>
        <fullName evidence="4">Uncharacterized protein</fullName>
    </submittedName>
</protein>
<evidence type="ECO:0000313" key="5">
    <source>
        <dbReference type="Proteomes" id="UP000232638"/>
    </source>
</evidence>
<sequence>MKIKPQAPEILRIPYASFDVSVLPSNAREPGSDAFDNAVLIYFAAKYAAKNFDAAVTCSDGIIRVLAWARGGLEPKAYVVGLLQHRALAEALPLLETMDEMMEDADIAYNRGICLSEMGRLEECIEPLERCLRIDLNYGNARVGLGVALARLRRSEEAEQVLRQALAAEPHNNFAARNLAAVLANLEKYADAVPLLRQVLATEPDDPTASLALGECLEALGPDHKSEAIKVYKRIMTHFPNTPLADAAVAGLNRLASDDLHRAGADKPRLDAIMYMQSTLERFADLPQQEVGQIVLEIARLGQSGLAVNDPSKRYHLKTLPGDFSGLELVSMMHVGVLMFDPNAKMQTGLDREYEIAVSLYGDKR</sequence>
<dbReference type="InterPro" id="IPR011990">
    <property type="entry name" value="TPR-like_helical_dom_sf"/>
</dbReference>
<dbReference type="PANTHER" id="PTHR44858">
    <property type="entry name" value="TETRATRICOPEPTIDE REPEAT PROTEIN 6"/>
    <property type="match status" value="1"/>
</dbReference>
<dbReference type="InterPro" id="IPR019734">
    <property type="entry name" value="TPR_rpt"/>
</dbReference>
<gene>
    <name evidence="4" type="ORF">THSYN_01770</name>
</gene>
<evidence type="ECO:0000313" key="4">
    <source>
        <dbReference type="EMBL" id="AUB79812.1"/>
    </source>
</evidence>
<dbReference type="RefSeq" id="WP_100917630.1">
    <property type="nucleotide sequence ID" value="NZ_CP020370.1"/>
</dbReference>
<name>A0A2K8U2K3_9GAMM</name>
<accession>A0A2K8U2K3</accession>
<evidence type="ECO:0000256" key="1">
    <source>
        <dbReference type="ARBA" id="ARBA00022737"/>
    </source>
</evidence>
<keyword evidence="5" id="KW-1185">Reference proteome</keyword>
<dbReference type="Pfam" id="PF13181">
    <property type="entry name" value="TPR_8"/>
    <property type="match status" value="1"/>
</dbReference>
<dbReference type="Pfam" id="PF14559">
    <property type="entry name" value="TPR_19"/>
    <property type="match status" value="1"/>
</dbReference>
<dbReference type="KEGG" id="tsy:THSYN_01770"/>